<dbReference type="AlphaFoldDB" id="A0A3P7N2D7"/>
<sequence>MLPYPSVLRFRLAECGCVVFSDVVTHRKQLDDTIDIDGLTLDRLIDNIENYPGDGVQRPVSPYSFSFSRLRKGRL</sequence>
<organism evidence="1 2">
    <name type="scientific">Cylicostephanus goldi</name>
    <name type="common">Nematode worm</name>
    <dbReference type="NCBI Taxonomy" id="71465"/>
    <lineage>
        <taxon>Eukaryota</taxon>
        <taxon>Metazoa</taxon>
        <taxon>Ecdysozoa</taxon>
        <taxon>Nematoda</taxon>
        <taxon>Chromadorea</taxon>
        <taxon>Rhabditida</taxon>
        <taxon>Rhabditina</taxon>
        <taxon>Rhabditomorpha</taxon>
        <taxon>Strongyloidea</taxon>
        <taxon>Strongylidae</taxon>
        <taxon>Cylicostephanus</taxon>
    </lineage>
</organism>
<dbReference type="Proteomes" id="UP000271889">
    <property type="component" value="Unassembled WGS sequence"/>
</dbReference>
<evidence type="ECO:0000313" key="2">
    <source>
        <dbReference type="Proteomes" id="UP000271889"/>
    </source>
</evidence>
<keyword evidence="2" id="KW-1185">Reference proteome</keyword>
<name>A0A3P7N2D7_CYLGO</name>
<protein>
    <submittedName>
        <fullName evidence="1">Uncharacterized protein</fullName>
    </submittedName>
</protein>
<dbReference type="EMBL" id="UYRV01115179">
    <property type="protein sequence ID" value="VDN29338.1"/>
    <property type="molecule type" value="Genomic_DNA"/>
</dbReference>
<accession>A0A3P7N2D7</accession>
<proteinExistence type="predicted"/>
<reference evidence="1 2" key="1">
    <citation type="submission" date="2018-11" db="EMBL/GenBank/DDBJ databases">
        <authorList>
            <consortium name="Pathogen Informatics"/>
        </authorList>
    </citation>
    <scope>NUCLEOTIDE SEQUENCE [LARGE SCALE GENOMIC DNA]</scope>
</reference>
<gene>
    <name evidence="1" type="ORF">CGOC_LOCUS11228</name>
</gene>
<evidence type="ECO:0000313" key="1">
    <source>
        <dbReference type="EMBL" id="VDN29338.1"/>
    </source>
</evidence>